<feature type="region of interest" description="Disordered" evidence="2">
    <location>
        <begin position="507"/>
        <end position="557"/>
    </location>
</feature>
<feature type="region of interest" description="Disordered" evidence="2">
    <location>
        <begin position="393"/>
        <end position="412"/>
    </location>
</feature>
<dbReference type="PANTHER" id="PTHR13076:SF8">
    <property type="entry name" value="COILED-COIL AND C2 DOMAIN-CONTAINING PROTEIN 1A"/>
    <property type="match status" value="1"/>
</dbReference>
<feature type="region of interest" description="Disordered" evidence="2">
    <location>
        <begin position="31"/>
        <end position="147"/>
    </location>
</feature>
<feature type="compositionally biased region" description="Polar residues" evidence="2">
    <location>
        <begin position="289"/>
        <end position="303"/>
    </location>
</feature>
<reference evidence="4" key="2">
    <citation type="submission" date="2025-05" db="UniProtKB">
        <authorList>
            <consortium name="Ensembl"/>
        </authorList>
    </citation>
    <scope>IDENTIFICATION</scope>
</reference>
<evidence type="ECO:0000259" key="3">
    <source>
        <dbReference type="SMART" id="SM00685"/>
    </source>
</evidence>
<feature type="domain" description="DM14" evidence="3">
    <location>
        <begin position="569"/>
        <end position="627"/>
    </location>
</feature>
<feature type="compositionally biased region" description="Pro residues" evidence="2">
    <location>
        <begin position="252"/>
        <end position="281"/>
    </location>
</feature>
<evidence type="ECO:0000256" key="2">
    <source>
        <dbReference type="SAM" id="MobiDB-lite"/>
    </source>
</evidence>
<accession>A0A8C4T3N6</accession>
<dbReference type="Ensembl" id="ENSECRT00000027246.1">
    <property type="protein sequence ID" value="ENSECRP00000026692.1"/>
    <property type="gene ID" value="ENSECRG00000018031.1"/>
</dbReference>
<dbReference type="Ensembl" id="ENSECRT00000027278.1">
    <property type="protein sequence ID" value="ENSECRP00000026723.1"/>
    <property type="gene ID" value="ENSECRG00000018031.1"/>
</dbReference>
<feature type="domain" description="DM14" evidence="3">
    <location>
        <begin position="326"/>
        <end position="382"/>
    </location>
</feature>
<dbReference type="InterPro" id="IPR006608">
    <property type="entry name" value="CC2D1A/B_DM14"/>
</dbReference>
<protein>
    <submittedName>
        <fullName evidence="4">Coiled-coil and C2 domain containing 1A</fullName>
    </submittedName>
</protein>
<dbReference type="InterPro" id="IPR039725">
    <property type="entry name" value="CC2D1A/B"/>
</dbReference>
<feature type="compositionally biased region" description="Acidic residues" evidence="2">
    <location>
        <begin position="35"/>
        <end position="45"/>
    </location>
</feature>
<dbReference type="SMART" id="SM00685">
    <property type="entry name" value="DM14"/>
    <property type="match status" value="4"/>
</dbReference>
<feature type="compositionally biased region" description="Acidic residues" evidence="2">
    <location>
        <begin position="510"/>
        <end position="519"/>
    </location>
</feature>
<keyword evidence="5" id="KW-1185">Reference proteome</keyword>
<dbReference type="GO" id="GO:0001227">
    <property type="term" value="F:DNA-binding transcription repressor activity, RNA polymerase II-specific"/>
    <property type="evidence" value="ECO:0007669"/>
    <property type="project" value="InterPro"/>
</dbReference>
<feature type="compositionally biased region" description="Acidic residues" evidence="2">
    <location>
        <begin position="83"/>
        <end position="112"/>
    </location>
</feature>
<evidence type="ECO:0000256" key="1">
    <source>
        <dbReference type="SAM" id="Coils"/>
    </source>
</evidence>
<feature type="coiled-coil region" evidence="1">
    <location>
        <begin position="562"/>
        <end position="589"/>
    </location>
</feature>
<reference evidence="4" key="1">
    <citation type="submission" date="2021-06" db="EMBL/GenBank/DDBJ databases">
        <authorList>
            <consortium name="Wellcome Sanger Institute Data Sharing"/>
        </authorList>
    </citation>
    <scope>NUCLEOTIDE SEQUENCE [LARGE SCALE GENOMIC DNA]</scope>
</reference>
<dbReference type="PANTHER" id="PTHR13076">
    <property type="entry name" value="COILED-COIL AND C2 DOMAIN-CONTAINING PROTEIN 1-LIKE"/>
    <property type="match status" value="1"/>
</dbReference>
<feature type="domain" description="DM14" evidence="3">
    <location>
        <begin position="420"/>
        <end position="478"/>
    </location>
</feature>
<dbReference type="Pfam" id="PF21528">
    <property type="entry name" value="CC2D1A-B_DM14"/>
    <property type="match status" value="3"/>
</dbReference>
<keyword evidence="1" id="KW-0175">Coiled coil</keyword>
<dbReference type="AlphaFoldDB" id="A0A8C4T3N6"/>
<feature type="domain" description="DM14" evidence="3">
    <location>
        <begin position="144"/>
        <end position="201"/>
    </location>
</feature>
<evidence type="ECO:0000313" key="5">
    <source>
        <dbReference type="Proteomes" id="UP000694620"/>
    </source>
</evidence>
<gene>
    <name evidence="4" type="primary">CC2D1A</name>
</gene>
<name>A0A8C4T3N6_ERPCA</name>
<feature type="region of interest" description="Disordered" evidence="2">
    <location>
        <begin position="194"/>
        <end position="322"/>
    </location>
</feature>
<dbReference type="Proteomes" id="UP000694620">
    <property type="component" value="Chromosome 17"/>
</dbReference>
<organism evidence="4 5">
    <name type="scientific">Erpetoichthys calabaricus</name>
    <name type="common">Rope fish</name>
    <name type="synonym">Calamoichthys calabaricus</name>
    <dbReference type="NCBI Taxonomy" id="27687"/>
    <lineage>
        <taxon>Eukaryota</taxon>
        <taxon>Metazoa</taxon>
        <taxon>Chordata</taxon>
        <taxon>Craniata</taxon>
        <taxon>Vertebrata</taxon>
        <taxon>Euteleostomi</taxon>
        <taxon>Actinopterygii</taxon>
        <taxon>Polypteriformes</taxon>
        <taxon>Polypteridae</taxon>
        <taxon>Erpetoichthys</taxon>
    </lineage>
</organism>
<sequence length="638" mass="68737">MNRAKKAPAPRPKGQGAAAARQMGLLLDLSPEGMENNEDNADLEAELLAITGDKPSSKQKGAGKTPLPMEHIERMAALCMKDLDDDDEEEDEDLENDEDLMAELNDVLDDVDDKATSPPKPSPACERRPQVQSAPSGMEESPESMLEERLSMYQSAIKNAKTAGEGSKARRYERGLKTLESMLVSVKKGKKINIEEIPPPVATGSKPAPTEAFPPKPEPVESQFKKEEENAPSLQTRATRPNLPIPSIETSPPLPSPDYPAPQKLAPPPVPKKPTLMPPTQPALLPKLSPSTPLQQSLASTPETPLISPLTPTKPPSVAPTGVKGLLLSRQREYKLAALQAKQSGDNELAKKYYIIAKKFDPVLESLDKGEPVDINNIAPPPGELVMTRSVPVTQPTPPASSPTLQATETALPPAPHNVTEALQQRMERYQSAAAQAKAKGDDRKARMHERIIKQYQDAIRAHKAGRSVNLSELPVPPGFPPIQGTDGSGGDQSIMGVLETAMKLANQPEDGEEDEDGIQETGKPAGHPVTAKSPGSAQPVQSKGGAPAVGQGNAKPTLKLGTKAQQQLEFLEGRKKQLMQAALRSKQKNDLEGAKQHLRNAKGLDPMIEAAKGGLPVDITKVMISKYWWFFILFSLG</sequence>
<evidence type="ECO:0000313" key="4">
    <source>
        <dbReference type="Ensembl" id="ENSECRP00000026692.1"/>
    </source>
</evidence>
<proteinExistence type="predicted"/>
<dbReference type="GeneTree" id="ENSGT00390000009595"/>